<dbReference type="SMART" id="SM00342">
    <property type="entry name" value="HTH_ARAC"/>
    <property type="match status" value="1"/>
</dbReference>
<organism evidence="5 6">
    <name type="scientific">Flagellimonas algicola</name>
    <dbReference type="NCBI Taxonomy" id="2583815"/>
    <lineage>
        <taxon>Bacteria</taxon>
        <taxon>Pseudomonadati</taxon>
        <taxon>Bacteroidota</taxon>
        <taxon>Flavobacteriia</taxon>
        <taxon>Flavobacteriales</taxon>
        <taxon>Flavobacteriaceae</taxon>
        <taxon>Flagellimonas</taxon>
    </lineage>
</organism>
<dbReference type="PROSITE" id="PS01124">
    <property type="entry name" value="HTH_ARAC_FAMILY_2"/>
    <property type="match status" value="1"/>
</dbReference>
<keyword evidence="2" id="KW-0238">DNA-binding</keyword>
<protein>
    <submittedName>
        <fullName evidence="5">Helix-turn-helix transcriptional regulator</fullName>
    </submittedName>
</protein>
<proteinExistence type="predicted"/>
<keyword evidence="6" id="KW-1185">Reference proteome</keyword>
<dbReference type="InterPro" id="IPR020449">
    <property type="entry name" value="Tscrpt_reg_AraC-type_HTH"/>
</dbReference>
<name>A0ABY2WJW4_9FLAO</name>
<keyword evidence="1" id="KW-0805">Transcription regulation</keyword>
<evidence type="ECO:0000256" key="3">
    <source>
        <dbReference type="ARBA" id="ARBA00023163"/>
    </source>
</evidence>
<evidence type="ECO:0000256" key="2">
    <source>
        <dbReference type="ARBA" id="ARBA00023125"/>
    </source>
</evidence>
<dbReference type="PANTHER" id="PTHR43280:SF32">
    <property type="entry name" value="TRANSCRIPTIONAL REGULATORY PROTEIN"/>
    <property type="match status" value="1"/>
</dbReference>
<dbReference type="InterPro" id="IPR009057">
    <property type="entry name" value="Homeodomain-like_sf"/>
</dbReference>
<comment type="caution">
    <text evidence="5">The sequence shown here is derived from an EMBL/GenBank/DDBJ whole genome shotgun (WGS) entry which is preliminary data.</text>
</comment>
<evidence type="ECO:0000313" key="6">
    <source>
        <dbReference type="Proteomes" id="UP000751614"/>
    </source>
</evidence>
<feature type="domain" description="HTH araC/xylS-type" evidence="4">
    <location>
        <begin position="200"/>
        <end position="301"/>
    </location>
</feature>
<dbReference type="SUPFAM" id="SSF46689">
    <property type="entry name" value="Homeodomain-like"/>
    <property type="match status" value="1"/>
</dbReference>
<dbReference type="PRINTS" id="PR00032">
    <property type="entry name" value="HTHARAC"/>
</dbReference>
<dbReference type="PANTHER" id="PTHR43280">
    <property type="entry name" value="ARAC-FAMILY TRANSCRIPTIONAL REGULATOR"/>
    <property type="match status" value="1"/>
</dbReference>
<keyword evidence="3" id="KW-0804">Transcription</keyword>
<evidence type="ECO:0000259" key="4">
    <source>
        <dbReference type="PROSITE" id="PS01124"/>
    </source>
</evidence>
<dbReference type="EMBL" id="VCNI01000002">
    <property type="protein sequence ID" value="TMU55133.1"/>
    <property type="molecule type" value="Genomic_DNA"/>
</dbReference>
<dbReference type="Proteomes" id="UP000751614">
    <property type="component" value="Unassembled WGS sequence"/>
</dbReference>
<dbReference type="Pfam" id="PF12833">
    <property type="entry name" value="HTH_18"/>
    <property type="match status" value="1"/>
</dbReference>
<gene>
    <name evidence="5" type="ORF">FGG15_13195</name>
</gene>
<dbReference type="RefSeq" id="WP_138836978.1">
    <property type="nucleotide sequence ID" value="NZ_VCNI01000002.1"/>
</dbReference>
<dbReference type="Gene3D" id="1.10.10.60">
    <property type="entry name" value="Homeodomain-like"/>
    <property type="match status" value="2"/>
</dbReference>
<evidence type="ECO:0000256" key="1">
    <source>
        <dbReference type="ARBA" id="ARBA00023015"/>
    </source>
</evidence>
<accession>A0ABY2WJW4</accession>
<evidence type="ECO:0000313" key="5">
    <source>
        <dbReference type="EMBL" id="TMU55133.1"/>
    </source>
</evidence>
<sequence>MSNIVRIRSINEVHKFLGIEKPKHPLVSVIEIDDSITNFDYGDTKYVFDFYQINLKQGFSGSMNYGRNSYDFDEGTLTFIKPNQTIQVENQEEIKGSSGWTLLFHPDLIRKSELGKTIEDYSFFNYDLNEALHLSEKERKSITELVLKIKEEYNQNIDKHSQELIVGNIEMLLKYSKRFYDRQFYTRTNLNKDILTEFNRSLKNYYNSEEPLLNGVLTVKECSNQLNLSVNYLGDLIKSETGKSAKEHIQEYVIERAKTKLLGSSEDVSQIAYSLGYEYPQGFNKLFKSKVGLSPSQYRNLN</sequence>
<reference evidence="5 6" key="1">
    <citation type="submission" date="2019-05" db="EMBL/GenBank/DDBJ databases">
        <title>Flagellimonas sp. AsT0115, sp. nov., isolated from a marine red algae, Asparagopsis taxiformis.</title>
        <authorList>
            <person name="Kim J."/>
            <person name="Jeong S.E."/>
            <person name="Jeon C.O."/>
        </authorList>
    </citation>
    <scope>NUCLEOTIDE SEQUENCE [LARGE SCALE GENOMIC DNA]</scope>
    <source>
        <strain evidence="5 6">AsT0115</strain>
    </source>
</reference>
<dbReference type="InterPro" id="IPR018060">
    <property type="entry name" value="HTH_AraC"/>
</dbReference>